<feature type="transmembrane region" description="Helical" evidence="1">
    <location>
        <begin position="174"/>
        <end position="192"/>
    </location>
</feature>
<reference evidence="2" key="2">
    <citation type="submission" date="2020-09" db="EMBL/GenBank/DDBJ databases">
        <authorList>
            <person name="Sun Q."/>
            <person name="Kim S."/>
        </authorList>
    </citation>
    <scope>NUCLEOTIDE SEQUENCE</scope>
    <source>
        <strain evidence="2">KCTC 23310</strain>
    </source>
</reference>
<keyword evidence="1" id="KW-1133">Transmembrane helix</keyword>
<organism evidence="2 3">
    <name type="scientific">Neogemmobacter tilapiae</name>
    <dbReference type="NCBI Taxonomy" id="875041"/>
    <lineage>
        <taxon>Bacteria</taxon>
        <taxon>Pseudomonadati</taxon>
        <taxon>Pseudomonadota</taxon>
        <taxon>Alphaproteobacteria</taxon>
        <taxon>Rhodobacterales</taxon>
        <taxon>Paracoccaceae</taxon>
        <taxon>Neogemmobacter</taxon>
    </lineage>
</organism>
<gene>
    <name evidence="2" type="ORF">GCM10007315_32640</name>
</gene>
<proteinExistence type="predicted"/>
<comment type="caution">
    <text evidence="2">The sequence shown here is derived from an EMBL/GenBank/DDBJ whole genome shotgun (WGS) entry which is preliminary data.</text>
</comment>
<keyword evidence="3" id="KW-1185">Reference proteome</keyword>
<dbReference type="EMBL" id="BMYJ01000012">
    <property type="protein sequence ID" value="GHC65497.1"/>
    <property type="molecule type" value="Genomic_DNA"/>
</dbReference>
<reference evidence="2" key="1">
    <citation type="journal article" date="2014" name="Int. J. Syst. Evol. Microbiol.">
        <title>Complete genome sequence of Corynebacterium casei LMG S-19264T (=DSM 44701T), isolated from a smear-ripened cheese.</title>
        <authorList>
            <consortium name="US DOE Joint Genome Institute (JGI-PGF)"/>
            <person name="Walter F."/>
            <person name="Albersmeier A."/>
            <person name="Kalinowski J."/>
            <person name="Ruckert C."/>
        </authorList>
    </citation>
    <scope>NUCLEOTIDE SEQUENCE</scope>
    <source>
        <strain evidence="2">KCTC 23310</strain>
    </source>
</reference>
<dbReference type="RefSeq" id="WP_189413064.1">
    <property type="nucleotide sequence ID" value="NZ_BMYJ01000012.1"/>
</dbReference>
<protein>
    <recommendedName>
        <fullName evidence="4">PilN domain-containing protein</fullName>
    </recommendedName>
</protein>
<accession>A0A918TZ60</accession>
<name>A0A918TZ60_9RHOB</name>
<keyword evidence="1" id="KW-0812">Transmembrane</keyword>
<evidence type="ECO:0008006" key="4">
    <source>
        <dbReference type="Google" id="ProtNLM"/>
    </source>
</evidence>
<dbReference type="PANTHER" id="PTHR40278">
    <property type="entry name" value="DNA UTILIZATION PROTEIN HOFN"/>
    <property type="match status" value="1"/>
</dbReference>
<evidence type="ECO:0000256" key="1">
    <source>
        <dbReference type="SAM" id="Phobius"/>
    </source>
</evidence>
<dbReference type="Pfam" id="PF05137">
    <property type="entry name" value="PilN"/>
    <property type="match status" value="1"/>
</dbReference>
<dbReference type="InterPro" id="IPR007813">
    <property type="entry name" value="PilN"/>
</dbReference>
<dbReference type="Proteomes" id="UP000638981">
    <property type="component" value="Unassembled WGS sequence"/>
</dbReference>
<evidence type="ECO:0000313" key="2">
    <source>
        <dbReference type="EMBL" id="GHC65497.1"/>
    </source>
</evidence>
<evidence type="ECO:0000313" key="3">
    <source>
        <dbReference type="Proteomes" id="UP000638981"/>
    </source>
</evidence>
<dbReference type="InterPro" id="IPR052534">
    <property type="entry name" value="Extracell_DNA_Util/SecSys_Comp"/>
</dbReference>
<dbReference type="PANTHER" id="PTHR40278:SF1">
    <property type="entry name" value="DNA UTILIZATION PROTEIN HOFN"/>
    <property type="match status" value="1"/>
</dbReference>
<keyword evidence="1" id="KW-0472">Membrane</keyword>
<sequence>MRSAFLNRIDPAGRFAQFFERLFPHDLFLPGFFRIKASPFRVEALPLNEAGRIALGDLVRKADEIELEIDASAALLRTIRLPKAAAAAAEEAVRMQLRQTLPGQAQGLVWQISTGRVEGDFLTYQVRILRQEDIDALRRFVAEGGTKVTAVRLAGQQGRPFWSEDEKQSKRARTAAMGAVLAVLVIALVPIWQLSVESRALADANAAKVTSIEALEAKLRELSTLADGADTREADLANDVERFIRDSRKLSLLTDLAQRLPPNVWLSEMSVSGREMRLSGFSSGDAPEALRVLQASPWVEVARMDGPIQIDSLSRQNRFNISIQLKDSLE</sequence>
<dbReference type="AlphaFoldDB" id="A0A918TZ60"/>